<proteinExistence type="predicted"/>
<reference evidence="2" key="1">
    <citation type="submission" date="2023-10" db="EMBL/GenBank/DDBJ databases">
        <authorList>
            <person name="Chen Y."/>
            <person name="Shah S."/>
            <person name="Dougan E. K."/>
            <person name="Thang M."/>
            <person name="Chan C."/>
        </authorList>
    </citation>
    <scope>NUCLEOTIDE SEQUENCE [LARGE SCALE GENOMIC DNA]</scope>
</reference>
<evidence type="ECO:0000313" key="3">
    <source>
        <dbReference type="Proteomes" id="UP001189429"/>
    </source>
</evidence>
<dbReference type="EMBL" id="CAUYUJ010002259">
    <property type="protein sequence ID" value="CAK0799975.1"/>
    <property type="molecule type" value="Genomic_DNA"/>
</dbReference>
<keyword evidence="3" id="KW-1185">Reference proteome</keyword>
<feature type="region of interest" description="Disordered" evidence="1">
    <location>
        <begin position="173"/>
        <end position="196"/>
    </location>
</feature>
<accession>A0ABN9Q3H5</accession>
<evidence type="ECO:0000313" key="2">
    <source>
        <dbReference type="EMBL" id="CAK0799975.1"/>
    </source>
</evidence>
<sequence length="209" mass="22317">MLASCFLRGSQLLPASRRDSAQPRLNNWFALHTPNRIVNTKITLCGDTQHANPAKKTREESLVRCGHVLSPEAAAEALLHGGSDEVKRTLQAALDYAKRVEAAAVEGSNPLVFEHLRPDFASLAGSGGDPAAHEDPERAPLLVGRLLAALSYLVNRYAGKVLTQPGAGAFLQPAGSGASESARSTAPMPVQVHGRPDPLHWAEIERVVQ</sequence>
<feature type="non-terminal residue" evidence="2">
    <location>
        <position position="209"/>
    </location>
</feature>
<name>A0ABN9Q3H5_9DINO</name>
<evidence type="ECO:0000256" key="1">
    <source>
        <dbReference type="SAM" id="MobiDB-lite"/>
    </source>
</evidence>
<protein>
    <submittedName>
        <fullName evidence="2">Uncharacterized protein</fullName>
    </submittedName>
</protein>
<comment type="caution">
    <text evidence="2">The sequence shown here is derived from an EMBL/GenBank/DDBJ whole genome shotgun (WGS) entry which is preliminary data.</text>
</comment>
<dbReference type="Proteomes" id="UP001189429">
    <property type="component" value="Unassembled WGS sequence"/>
</dbReference>
<gene>
    <name evidence="2" type="ORF">PCOR1329_LOCUS8273</name>
</gene>
<organism evidence="2 3">
    <name type="scientific">Prorocentrum cordatum</name>
    <dbReference type="NCBI Taxonomy" id="2364126"/>
    <lineage>
        <taxon>Eukaryota</taxon>
        <taxon>Sar</taxon>
        <taxon>Alveolata</taxon>
        <taxon>Dinophyceae</taxon>
        <taxon>Prorocentrales</taxon>
        <taxon>Prorocentraceae</taxon>
        <taxon>Prorocentrum</taxon>
    </lineage>
</organism>